<feature type="repeat" description="ANK" evidence="3">
    <location>
        <begin position="340"/>
        <end position="372"/>
    </location>
</feature>
<keyword evidence="1" id="KW-0677">Repeat</keyword>
<evidence type="ECO:0000313" key="4">
    <source>
        <dbReference type="EMBL" id="EFX01726.1"/>
    </source>
</evidence>
<dbReference type="InterPro" id="IPR036770">
    <property type="entry name" value="Ankyrin_rpt-contain_sf"/>
</dbReference>
<evidence type="ECO:0000313" key="5">
    <source>
        <dbReference type="Proteomes" id="UP000007796"/>
    </source>
</evidence>
<dbReference type="InParanoid" id="F0XKY5"/>
<reference evidence="4 5" key="1">
    <citation type="journal article" date="2011" name="Proc. Natl. Acad. Sci. U.S.A.">
        <title>Genome and transcriptome analyses of the mountain pine beetle-fungal symbiont Grosmannia clavigera, a lodgepole pine pathogen.</title>
        <authorList>
            <person name="DiGuistini S."/>
            <person name="Wang Y."/>
            <person name="Liao N.Y."/>
            <person name="Taylor G."/>
            <person name="Tanguay P."/>
            <person name="Feau N."/>
            <person name="Henrissat B."/>
            <person name="Chan S.K."/>
            <person name="Hesse-Orce U."/>
            <person name="Alamouti S.M."/>
            <person name="Tsui C.K.M."/>
            <person name="Docking R.T."/>
            <person name="Levasseur A."/>
            <person name="Haridas S."/>
            <person name="Robertson G."/>
            <person name="Birol I."/>
            <person name="Holt R.A."/>
            <person name="Marra M.A."/>
            <person name="Hamelin R.C."/>
            <person name="Hirst M."/>
            <person name="Jones S.J.M."/>
            <person name="Bohlmann J."/>
            <person name="Breuil C."/>
        </authorList>
    </citation>
    <scope>NUCLEOTIDE SEQUENCE [LARGE SCALE GENOMIC DNA]</scope>
    <source>
        <strain evidence="5">kw1407 / UAMH 11150</strain>
    </source>
</reference>
<evidence type="ECO:0000256" key="1">
    <source>
        <dbReference type="ARBA" id="ARBA00022737"/>
    </source>
</evidence>
<accession>F0XKY5</accession>
<dbReference type="Proteomes" id="UP000007796">
    <property type="component" value="Unassembled WGS sequence"/>
</dbReference>
<dbReference type="GeneID" id="25981820"/>
<evidence type="ECO:0000256" key="3">
    <source>
        <dbReference type="PROSITE-ProRule" id="PRU00023"/>
    </source>
</evidence>
<name>F0XKY5_GROCL</name>
<dbReference type="Pfam" id="PF12796">
    <property type="entry name" value="Ank_2"/>
    <property type="match status" value="2"/>
</dbReference>
<dbReference type="SMART" id="SM00248">
    <property type="entry name" value="ANK"/>
    <property type="match status" value="8"/>
</dbReference>
<dbReference type="PANTHER" id="PTHR24198">
    <property type="entry name" value="ANKYRIN REPEAT AND PROTEIN KINASE DOMAIN-CONTAINING PROTEIN"/>
    <property type="match status" value="1"/>
</dbReference>
<evidence type="ECO:0000256" key="2">
    <source>
        <dbReference type="ARBA" id="ARBA00023043"/>
    </source>
</evidence>
<dbReference type="EMBL" id="GL629788">
    <property type="protein sequence ID" value="EFX01726.1"/>
    <property type="molecule type" value="Genomic_DNA"/>
</dbReference>
<dbReference type="SUPFAM" id="SSF48403">
    <property type="entry name" value="Ankyrin repeat"/>
    <property type="match status" value="1"/>
</dbReference>
<dbReference type="PROSITE" id="PS50297">
    <property type="entry name" value="ANK_REP_REGION"/>
    <property type="match status" value="2"/>
</dbReference>
<dbReference type="InterPro" id="IPR002110">
    <property type="entry name" value="Ankyrin_rpt"/>
</dbReference>
<dbReference type="RefSeq" id="XP_014171208.1">
    <property type="nucleotide sequence ID" value="XM_014315733.1"/>
</dbReference>
<dbReference type="PROSITE" id="PS50088">
    <property type="entry name" value="ANK_REPEAT"/>
    <property type="match status" value="2"/>
</dbReference>
<feature type="repeat" description="ANK" evidence="3">
    <location>
        <begin position="226"/>
        <end position="258"/>
    </location>
</feature>
<dbReference type="HOGENOM" id="CLU_681615_0_0_1"/>
<dbReference type="OrthoDB" id="7464126at2759"/>
<proteinExistence type="predicted"/>
<keyword evidence="5" id="KW-1185">Reference proteome</keyword>
<dbReference type="AlphaFoldDB" id="F0XKY5"/>
<keyword evidence="2 3" id="KW-0040">ANK repeat</keyword>
<protein>
    <submittedName>
        <fullName evidence="4">Multiple ankyrin repeats single kh domain protein</fullName>
    </submittedName>
</protein>
<dbReference type="eggNOG" id="KOG4177">
    <property type="taxonomic scope" value="Eukaryota"/>
</dbReference>
<gene>
    <name evidence="4" type="ORF">CMQ_8192</name>
</gene>
<sequence>MDYARLETIAILRLDYGANPNDCGGRDRYPIEVVVRYCPIAILERLLVAGASVNFPSGDNHSALEAAVLREIDAKPVVSRLLDAGAVLPQDAIGRKRLLGGVLGLFVSNPSQMPFFDKIEVPDGRFLFNTSLDYVFENGPGVVLMLLLFKFPQEEAHDLRYGLVLQMAALAGQLDPIRLLLSHGVGINATGYYDGTALKAAARLGHNKIVHQLLVAGANDNIGQGRWHTALEAAVASNNDTIVELLLKYGADSYIEANRRYKDRDVLQLAVKSNNDRTVQRLLAAGAAAALSREKFDSTAVLLNLSIKRRNILMVGALLRTNVPVNEPPINDNFYLSRDWSRLPIYVAAEYGHADIVHLLLERGANPDGSLNCSRDCDTPFELALKNGHLDATLALVVAGARVL</sequence>
<dbReference type="PANTHER" id="PTHR24198:SF165">
    <property type="entry name" value="ANKYRIN REPEAT-CONTAINING PROTEIN-RELATED"/>
    <property type="match status" value="1"/>
</dbReference>
<dbReference type="STRING" id="655863.F0XKY5"/>
<dbReference type="Gene3D" id="1.25.40.20">
    <property type="entry name" value="Ankyrin repeat-containing domain"/>
    <property type="match status" value="2"/>
</dbReference>
<organism evidence="5">
    <name type="scientific">Grosmannia clavigera (strain kw1407 / UAMH 11150)</name>
    <name type="common">Blue stain fungus</name>
    <name type="synonym">Graphiocladiella clavigera</name>
    <dbReference type="NCBI Taxonomy" id="655863"/>
    <lineage>
        <taxon>Eukaryota</taxon>
        <taxon>Fungi</taxon>
        <taxon>Dikarya</taxon>
        <taxon>Ascomycota</taxon>
        <taxon>Pezizomycotina</taxon>
        <taxon>Sordariomycetes</taxon>
        <taxon>Sordariomycetidae</taxon>
        <taxon>Ophiostomatales</taxon>
        <taxon>Ophiostomataceae</taxon>
        <taxon>Leptographium</taxon>
    </lineage>
</organism>